<dbReference type="Proteomes" id="UP000266723">
    <property type="component" value="Unassembled WGS sequence"/>
</dbReference>
<keyword evidence="2" id="KW-0812">Transmembrane</keyword>
<name>A0ABQ7AJS3_BRACR</name>
<dbReference type="EMBL" id="QGKV02002055">
    <property type="protein sequence ID" value="KAF3498077.1"/>
    <property type="molecule type" value="Genomic_DNA"/>
</dbReference>
<reference evidence="3 4" key="1">
    <citation type="journal article" date="2020" name="BMC Genomics">
        <title>Intraspecific diversification of the crop wild relative Brassica cretica Lam. using demographic model selection.</title>
        <authorList>
            <person name="Kioukis A."/>
            <person name="Michalopoulou V.A."/>
            <person name="Briers L."/>
            <person name="Pirintsos S."/>
            <person name="Studholme D.J."/>
            <person name="Pavlidis P."/>
            <person name="Sarris P.F."/>
        </authorList>
    </citation>
    <scope>NUCLEOTIDE SEQUENCE [LARGE SCALE GENOMIC DNA]</scope>
    <source>
        <strain evidence="4">cv. PFS-1207/04</strain>
    </source>
</reference>
<evidence type="ECO:0000256" key="1">
    <source>
        <dbReference type="SAM" id="MobiDB-lite"/>
    </source>
</evidence>
<sequence length="255" mass="27710">MFSNTAFGDDAQGSVWSVDLLGIVGGSIRCCAHPSAVASPWLLMVVSVALMLLAGLRAVQVLVQRSTCSRLLAYRSWFGGHRVSKPLAGQGAFEDCIKGVEAIFKDLASHGENKENDPIAEQYRPENRNIKDREERHEKGNAEGLSHGVPELELRESADKRLELIRAASRERSSTIRGVELGVNERGQEADEEVEEVDAEAVGDDVESVNGENPQAVDEEDDERADPPVGVAMSPPSIGDFLKTLEMDSIKTQAN</sequence>
<organism evidence="3 4">
    <name type="scientific">Brassica cretica</name>
    <name type="common">Mustard</name>
    <dbReference type="NCBI Taxonomy" id="69181"/>
    <lineage>
        <taxon>Eukaryota</taxon>
        <taxon>Viridiplantae</taxon>
        <taxon>Streptophyta</taxon>
        <taxon>Embryophyta</taxon>
        <taxon>Tracheophyta</taxon>
        <taxon>Spermatophyta</taxon>
        <taxon>Magnoliopsida</taxon>
        <taxon>eudicotyledons</taxon>
        <taxon>Gunneridae</taxon>
        <taxon>Pentapetalae</taxon>
        <taxon>rosids</taxon>
        <taxon>malvids</taxon>
        <taxon>Brassicales</taxon>
        <taxon>Brassicaceae</taxon>
        <taxon>Brassiceae</taxon>
        <taxon>Brassica</taxon>
    </lineage>
</organism>
<feature type="compositionally biased region" description="Acidic residues" evidence="1">
    <location>
        <begin position="190"/>
        <end position="207"/>
    </location>
</feature>
<evidence type="ECO:0000313" key="4">
    <source>
        <dbReference type="Proteomes" id="UP000266723"/>
    </source>
</evidence>
<feature type="compositionally biased region" description="Basic and acidic residues" evidence="1">
    <location>
        <begin position="111"/>
        <end position="141"/>
    </location>
</feature>
<evidence type="ECO:0000313" key="3">
    <source>
        <dbReference type="EMBL" id="KAF3498077.1"/>
    </source>
</evidence>
<accession>A0ABQ7AJS3</accession>
<feature type="region of interest" description="Disordered" evidence="1">
    <location>
        <begin position="111"/>
        <end position="145"/>
    </location>
</feature>
<feature type="transmembrane region" description="Helical" evidence="2">
    <location>
        <begin position="41"/>
        <end position="63"/>
    </location>
</feature>
<keyword evidence="2" id="KW-0472">Membrane</keyword>
<evidence type="ECO:0000256" key="2">
    <source>
        <dbReference type="SAM" id="Phobius"/>
    </source>
</evidence>
<feature type="region of interest" description="Disordered" evidence="1">
    <location>
        <begin position="184"/>
        <end position="238"/>
    </location>
</feature>
<protein>
    <submittedName>
        <fullName evidence="3">Uncharacterized protein</fullName>
    </submittedName>
</protein>
<proteinExistence type="predicted"/>
<gene>
    <name evidence="3" type="ORF">DY000_02057268</name>
</gene>
<comment type="caution">
    <text evidence="3">The sequence shown here is derived from an EMBL/GenBank/DDBJ whole genome shotgun (WGS) entry which is preliminary data.</text>
</comment>
<keyword evidence="4" id="KW-1185">Reference proteome</keyword>
<keyword evidence="2" id="KW-1133">Transmembrane helix</keyword>